<accession>A0A015KSG2</accession>
<proteinExistence type="predicted"/>
<keyword evidence="2" id="KW-1185">Reference proteome</keyword>
<protein>
    <recommendedName>
        <fullName evidence="3">F-box domain-containing protein</fullName>
    </recommendedName>
</protein>
<dbReference type="Gene3D" id="3.80.10.10">
    <property type="entry name" value="Ribonuclease Inhibitor"/>
    <property type="match status" value="1"/>
</dbReference>
<dbReference type="HOGENOM" id="CLU_028913_8_1_1"/>
<dbReference type="Proteomes" id="UP000022910">
    <property type="component" value="Unassembled WGS sequence"/>
</dbReference>
<evidence type="ECO:0008006" key="3">
    <source>
        <dbReference type="Google" id="ProtNLM"/>
    </source>
</evidence>
<comment type="caution">
    <text evidence="1">The sequence shown here is derived from an EMBL/GenBank/DDBJ whole genome shotgun (WGS) entry which is preliminary data.</text>
</comment>
<evidence type="ECO:0000313" key="2">
    <source>
        <dbReference type="Proteomes" id="UP000022910"/>
    </source>
</evidence>
<evidence type="ECO:0000313" key="1">
    <source>
        <dbReference type="EMBL" id="EXX70559.1"/>
    </source>
</evidence>
<sequence length="485" mass="58042">MSKLNKDILYLIFEELGKDSKSLFLCLMVNKTWCETVIPILWRNPWCYDINYDNKSYLFAIIAYYLTDDIKEFLKIQRGLPQISCQSLLFDYLSYCRSININIINKIISNGSFLAYNQFLLQQEFYNLFMKKSTEFRYLDMRSIKHQIFYFPEAKIRLESLCEIKCDTSIDSSYFYGLARICNYIQRFIIINKNIEANLGLIKLIEVQKNLKYLEWKDDFDDDYYTDPYEEILLVLEKKADILKHLKIFFQYVDCFEHILLQKVLQKLYKLKTLIINDVFIFFSDEQLKTFSYRELEILNIDCITLNTASSIIENTGGQLKEILSSKYYDTIYHDDFDEDSLNFIRKVYENCPKIEYLSLIFSSSVEHFNELEKLLKVCKNLKSLLLVIFYEKEPEDELLEIIIRSAPNNLSEIRFFDDIQFTLEELETFFDKWKGRPALSMFTSDSIYGEKEYVALIDRYKNDGVIKYFSYEKNIYFNMETETD</sequence>
<name>A0A015KSG2_RHIIW</name>
<dbReference type="InterPro" id="IPR032675">
    <property type="entry name" value="LRR_dom_sf"/>
</dbReference>
<dbReference type="OrthoDB" id="2338523at2759"/>
<organism evidence="1 2">
    <name type="scientific">Rhizophagus irregularis (strain DAOM 197198w)</name>
    <name type="common">Glomus intraradices</name>
    <dbReference type="NCBI Taxonomy" id="1432141"/>
    <lineage>
        <taxon>Eukaryota</taxon>
        <taxon>Fungi</taxon>
        <taxon>Fungi incertae sedis</taxon>
        <taxon>Mucoromycota</taxon>
        <taxon>Glomeromycotina</taxon>
        <taxon>Glomeromycetes</taxon>
        <taxon>Glomerales</taxon>
        <taxon>Glomeraceae</taxon>
        <taxon>Rhizophagus</taxon>
    </lineage>
</organism>
<reference evidence="1 2" key="1">
    <citation type="submission" date="2014-02" db="EMBL/GenBank/DDBJ databases">
        <title>Single nucleus genome sequencing reveals high similarity among nuclei of an endomycorrhizal fungus.</title>
        <authorList>
            <person name="Lin K."/>
            <person name="Geurts R."/>
            <person name="Zhang Z."/>
            <person name="Limpens E."/>
            <person name="Saunders D.G."/>
            <person name="Mu D."/>
            <person name="Pang E."/>
            <person name="Cao H."/>
            <person name="Cha H."/>
            <person name="Lin T."/>
            <person name="Zhou Q."/>
            <person name="Shang Y."/>
            <person name="Li Y."/>
            <person name="Ivanov S."/>
            <person name="Sharma T."/>
            <person name="Velzen R.V."/>
            <person name="Ruijter N.D."/>
            <person name="Aanen D.K."/>
            <person name="Win J."/>
            <person name="Kamoun S."/>
            <person name="Bisseling T."/>
            <person name="Huang S."/>
        </authorList>
    </citation>
    <scope>NUCLEOTIDE SEQUENCE [LARGE SCALE GENOMIC DNA]</scope>
    <source>
        <strain evidence="2">DAOM197198w</strain>
    </source>
</reference>
<gene>
    <name evidence="1" type="ORF">RirG_086340</name>
</gene>
<dbReference type="AlphaFoldDB" id="A0A015KSG2"/>
<dbReference type="EMBL" id="JEMT01016567">
    <property type="protein sequence ID" value="EXX70559.1"/>
    <property type="molecule type" value="Genomic_DNA"/>
</dbReference>